<dbReference type="PROSITE" id="PS00135">
    <property type="entry name" value="TRYPSIN_SER"/>
    <property type="match status" value="1"/>
</dbReference>
<dbReference type="InterPro" id="IPR033116">
    <property type="entry name" value="TRYPSIN_SER"/>
</dbReference>
<dbReference type="EMBL" id="CAKXAJ010025582">
    <property type="protein sequence ID" value="CAH2241613.1"/>
    <property type="molecule type" value="Genomic_DNA"/>
</dbReference>
<evidence type="ECO:0000256" key="5">
    <source>
        <dbReference type="ARBA" id="ARBA00023157"/>
    </source>
</evidence>
<keyword evidence="4 6" id="KW-0720">Serine protease</keyword>
<evidence type="ECO:0000256" key="6">
    <source>
        <dbReference type="RuleBase" id="RU363034"/>
    </source>
</evidence>
<feature type="chain" id="PRO_5035819999" evidence="7">
    <location>
        <begin position="19"/>
        <end position="283"/>
    </location>
</feature>
<dbReference type="PANTHER" id="PTHR24276:SF91">
    <property type="entry name" value="AT26814P-RELATED"/>
    <property type="match status" value="1"/>
</dbReference>
<dbReference type="InterPro" id="IPR018114">
    <property type="entry name" value="TRYPSIN_HIS"/>
</dbReference>
<dbReference type="CDD" id="cd00190">
    <property type="entry name" value="Tryp_SPc"/>
    <property type="match status" value="1"/>
</dbReference>
<reference evidence="9" key="1">
    <citation type="submission" date="2022-03" db="EMBL/GenBank/DDBJ databases">
        <authorList>
            <person name="Lindestad O."/>
        </authorList>
    </citation>
    <scope>NUCLEOTIDE SEQUENCE</scope>
</reference>
<dbReference type="AlphaFoldDB" id="A0A8S4RV37"/>
<dbReference type="InterPro" id="IPR043504">
    <property type="entry name" value="Peptidase_S1_PA_chymotrypsin"/>
</dbReference>
<dbReference type="Pfam" id="PF00089">
    <property type="entry name" value="Trypsin"/>
    <property type="match status" value="1"/>
</dbReference>
<dbReference type="InterPro" id="IPR050430">
    <property type="entry name" value="Peptidase_S1"/>
</dbReference>
<evidence type="ECO:0000256" key="3">
    <source>
        <dbReference type="ARBA" id="ARBA00022801"/>
    </source>
</evidence>
<keyword evidence="10" id="KW-1185">Reference proteome</keyword>
<evidence type="ECO:0000313" key="10">
    <source>
        <dbReference type="Proteomes" id="UP000838756"/>
    </source>
</evidence>
<dbReference type="InterPro" id="IPR001254">
    <property type="entry name" value="Trypsin_dom"/>
</dbReference>
<dbReference type="PRINTS" id="PR00722">
    <property type="entry name" value="CHYMOTRYPSIN"/>
</dbReference>
<protein>
    <submittedName>
        <fullName evidence="9">Jg3945 protein</fullName>
    </submittedName>
</protein>
<keyword evidence="2 6" id="KW-0645">Protease</keyword>
<dbReference type="GO" id="GO:0004252">
    <property type="term" value="F:serine-type endopeptidase activity"/>
    <property type="evidence" value="ECO:0007669"/>
    <property type="project" value="InterPro"/>
</dbReference>
<dbReference type="InterPro" id="IPR009003">
    <property type="entry name" value="Peptidase_S1_PA"/>
</dbReference>
<comment type="similarity">
    <text evidence="1">Belongs to the peptidase S1 family.</text>
</comment>
<evidence type="ECO:0000256" key="2">
    <source>
        <dbReference type="ARBA" id="ARBA00022670"/>
    </source>
</evidence>
<gene>
    <name evidence="9" type="primary">jg3945</name>
    <name evidence="9" type="ORF">PAEG_LOCUS18036</name>
</gene>
<keyword evidence="7" id="KW-0732">Signal</keyword>
<dbReference type="Proteomes" id="UP000838756">
    <property type="component" value="Unassembled WGS sequence"/>
</dbReference>
<evidence type="ECO:0000256" key="7">
    <source>
        <dbReference type="SAM" id="SignalP"/>
    </source>
</evidence>
<name>A0A8S4RV37_9NEOP</name>
<dbReference type="GO" id="GO:0006508">
    <property type="term" value="P:proteolysis"/>
    <property type="evidence" value="ECO:0007669"/>
    <property type="project" value="UniProtKB-KW"/>
</dbReference>
<feature type="domain" description="Peptidase S1" evidence="8">
    <location>
        <begin position="38"/>
        <end position="275"/>
    </location>
</feature>
<dbReference type="InterPro" id="IPR001314">
    <property type="entry name" value="Peptidase_S1A"/>
</dbReference>
<feature type="signal peptide" evidence="7">
    <location>
        <begin position="1"/>
        <end position="18"/>
    </location>
</feature>
<evidence type="ECO:0000313" key="9">
    <source>
        <dbReference type="EMBL" id="CAH2241613.1"/>
    </source>
</evidence>
<evidence type="ECO:0000256" key="4">
    <source>
        <dbReference type="ARBA" id="ARBA00022825"/>
    </source>
</evidence>
<comment type="caution">
    <text evidence="9">The sequence shown here is derived from an EMBL/GenBank/DDBJ whole genome shotgun (WGS) entry which is preliminary data.</text>
</comment>
<evidence type="ECO:0000256" key="1">
    <source>
        <dbReference type="ARBA" id="ARBA00007664"/>
    </source>
</evidence>
<proteinExistence type="inferred from homology"/>
<keyword evidence="5" id="KW-1015">Disulfide bond</keyword>
<dbReference type="PANTHER" id="PTHR24276">
    <property type="entry name" value="POLYSERASE-RELATED"/>
    <property type="match status" value="1"/>
</dbReference>
<accession>A0A8S4RV37</accession>
<dbReference type="SMART" id="SM00020">
    <property type="entry name" value="Tryp_SPc"/>
    <property type="match status" value="1"/>
</dbReference>
<dbReference type="PROSITE" id="PS50240">
    <property type="entry name" value="TRYPSIN_DOM"/>
    <property type="match status" value="1"/>
</dbReference>
<dbReference type="SUPFAM" id="SSF50494">
    <property type="entry name" value="Trypsin-like serine proteases"/>
    <property type="match status" value="1"/>
</dbReference>
<evidence type="ECO:0000259" key="8">
    <source>
        <dbReference type="PROSITE" id="PS50240"/>
    </source>
</evidence>
<dbReference type="PROSITE" id="PS00134">
    <property type="entry name" value="TRYPSIN_HIS"/>
    <property type="match status" value="1"/>
</dbReference>
<keyword evidence="3 6" id="KW-0378">Hydrolase</keyword>
<dbReference type="OrthoDB" id="5565075at2759"/>
<dbReference type="Gene3D" id="2.40.10.10">
    <property type="entry name" value="Trypsin-like serine proteases"/>
    <property type="match status" value="2"/>
</dbReference>
<organism evidence="9 10">
    <name type="scientific">Pararge aegeria aegeria</name>
    <dbReference type="NCBI Taxonomy" id="348720"/>
    <lineage>
        <taxon>Eukaryota</taxon>
        <taxon>Metazoa</taxon>
        <taxon>Ecdysozoa</taxon>
        <taxon>Arthropoda</taxon>
        <taxon>Hexapoda</taxon>
        <taxon>Insecta</taxon>
        <taxon>Pterygota</taxon>
        <taxon>Neoptera</taxon>
        <taxon>Endopterygota</taxon>
        <taxon>Lepidoptera</taxon>
        <taxon>Glossata</taxon>
        <taxon>Ditrysia</taxon>
        <taxon>Papilionoidea</taxon>
        <taxon>Nymphalidae</taxon>
        <taxon>Satyrinae</taxon>
        <taxon>Satyrini</taxon>
        <taxon>Parargina</taxon>
        <taxon>Pararge</taxon>
    </lineage>
</organism>
<sequence length="283" mass="31377">MFSKLAILFFAFLQLSNGVPLETDKLKNDLKSFFSPRIVGGVDAPYGFSRYMTALVWGYPVSSLVCGGSIITKRHVLSAAHCIEPFVHWGELSPSFRGVIGTNYWNATHTKIQFCGYKNHPGWNWANIKNDVGLLITASDIQFNHLVTPIALSSEWVAGGQRGLVTGWGRLGVWQNIPYRLQILFVTILSPEQCYRYMEKAQQIWGFGPPVHAAVEICTLHSVGHGMCHGDSGSALVYKNKQVGIVSWGYPCALGAPDVFVRISAFNGFIEDTIREYNCCGHD</sequence>